<keyword evidence="4" id="KW-1133">Transmembrane helix</keyword>
<keyword evidence="1" id="KW-0677">Repeat</keyword>
<feature type="compositionally biased region" description="Basic and acidic residues" evidence="3">
    <location>
        <begin position="50"/>
        <end position="59"/>
    </location>
</feature>
<dbReference type="SUPFAM" id="SSF54791">
    <property type="entry name" value="Eukaryotic type KH-domain (KH-domain type I)"/>
    <property type="match status" value="2"/>
</dbReference>
<dbReference type="OrthoDB" id="441329at2759"/>
<evidence type="ECO:0000256" key="4">
    <source>
        <dbReference type="SAM" id="Phobius"/>
    </source>
</evidence>
<reference evidence="6 7" key="1">
    <citation type="journal article" date="2017" name="Int. J. Parasitol.">
        <title>The genome of the protozoan parasite Cystoisospora suis and a reverse vaccinology approach to identify vaccine candidates.</title>
        <authorList>
            <person name="Palmieri N."/>
            <person name="Shrestha A."/>
            <person name="Ruttkowski B."/>
            <person name="Beck T."/>
            <person name="Vogl C."/>
            <person name="Tomley F."/>
            <person name="Blake D.P."/>
            <person name="Joachim A."/>
        </authorList>
    </citation>
    <scope>NUCLEOTIDE SEQUENCE [LARGE SCALE GENOMIC DNA]</scope>
    <source>
        <strain evidence="6 7">Wien I</strain>
    </source>
</reference>
<keyword evidence="4" id="KW-0472">Membrane</keyword>
<keyword evidence="2" id="KW-0694">RNA-binding</keyword>
<dbReference type="Gene3D" id="3.30.1370.10">
    <property type="entry name" value="K Homology domain, type 1"/>
    <property type="match status" value="2"/>
</dbReference>
<dbReference type="InterPro" id="IPR036612">
    <property type="entry name" value="KH_dom_type_1_sf"/>
</dbReference>
<feature type="compositionally biased region" description="Basic and acidic residues" evidence="3">
    <location>
        <begin position="498"/>
        <end position="507"/>
    </location>
</feature>
<gene>
    <name evidence="6" type="ORF">CSUI_003538</name>
</gene>
<evidence type="ECO:0000256" key="1">
    <source>
        <dbReference type="ARBA" id="ARBA00022737"/>
    </source>
</evidence>
<organism evidence="6 7">
    <name type="scientific">Cystoisospora suis</name>
    <dbReference type="NCBI Taxonomy" id="483139"/>
    <lineage>
        <taxon>Eukaryota</taxon>
        <taxon>Sar</taxon>
        <taxon>Alveolata</taxon>
        <taxon>Apicomplexa</taxon>
        <taxon>Conoidasida</taxon>
        <taxon>Coccidia</taxon>
        <taxon>Eucoccidiorida</taxon>
        <taxon>Eimeriorina</taxon>
        <taxon>Sarcocystidae</taxon>
        <taxon>Cystoisospora</taxon>
    </lineage>
</organism>
<feature type="region of interest" description="Disordered" evidence="3">
    <location>
        <begin position="332"/>
        <end position="380"/>
    </location>
</feature>
<feature type="compositionally biased region" description="Polar residues" evidence="3">
    <location>
        <begin position="332"/>
        <end position="350"/>
    </location>
</feature>
<comment type="caution">
    <text evidence="6">The sequence shown here is derived from an EMBL/GenBank/DDBJ whole genome shotgun (WGS) entry which is preliminary data.</text>
</comment>
<dbReference type="GO" id="GO:0003723">
    <property type="term" value="F:RNA binding"/>
    <property type="evidence" value="ECO:0007669"/>
    <property type="project" value="UniProtKB-UniRule"/>
</dbReference>
<dbReference type="CDD" id="cd22435">
    <property type="entry name" value="KH-I_NOVA_rpt1"/>
    <property type="match status" value="1"/>
</dbReference>
<dbReference type="EMBL" id="MIGC01001594">
    <property type="protein sequence ID" value="PHJ22618.1"/>
    <property type="molecule type" value="Genomic_DNA"/>
</dbReference>
<feature type="region of interest" description="Disordered" evidence="3">
    <location>
        <begin position="422"/>
        <end position="451"/>
    </location>
</feature>
<protein>
    <submittedName>
        <fullName evidence="6">Kh domain-containing</fullName>
    </submittedName>
</protein>
<dbReference type="Proteomes" id="UP000221165">
    <property type="component" value="Unassembled WGS sequence"/>
</dbReference>
<evidence type="ECO:0000313" key="6">
    <source>
        <dbReference type="EMBL" id="PHJ22618.1"/>
    </source>
</evidence>
<feature type="compositionally biased region" description="Polar residues" evidence="3">
    <location>
        <begin position="359"/>
        <end position="378"/>
    </location>
</feature>
<dbReference type="AlphaFoldDB" id="A0A2C6L3Y6"/>
<accession>A0A2C6L3Y6</accession>
<dbReference type="InterPro" id="IPR047275">
    <property type="entry name" value="KH-I_NOVA_rpt1"/>
</dbReference>
<evidence type="ECO:0000259" key="5">
    <source>
        <dbReference type="SMART" id="SM00322"/>
    </source>
</evidence>
<feature type="domain" description="K Homology" evidence="5">
    <location>
        <begin position="105"/>
        <end position="178"/>
    </location>
</feature>
<feature type="compositionally biased region" description="Polar residues" evidence="3">
    <location>
        <begin position="429"/>
        <end position="447"/>
    </location>
</feature>
<feature type="domain" description="K Homology" evidence="5">
    <location>
        <begin position="213"/>
        <end position="288"/>
    </location>
</feature>
<dbReference type="GeneID" id="94426945"/>
<dbReference type="PANTHER" id="PTHR10288">
    <property type="entry name" value="KH DOMAIN CONTAINING RNA BINDING PROTEIN"/>
    <property type="match status" value="1"/>
</dbReference>
<dbReference type="VEuPathDB" id="ToxoDB:CSUI_003538"/>
<evidence type="ECO:0000256" key="2">
    <source>
        <dbReference type="PROSITE-ProRule" id="PRU00117"/>
    </source>
</evidence>
<dbReference type="InterPro" id="IPR004088">
    <property type="entry name" value="KH_dom_type_1"/>
</dbReference>
<proteinExistence type="predicted"/>
<feature type="transmembrane region" description="Helical" evidence="4">
    <location>
        <begin position="691"/>
        <end position="710"/>
    </location>
</feature>
<feature type="region of interest" description="Disordered" evidence="3">
    <location>
        <begin position="494"/>
        <end position="518"/>
    </location>
</feature>
<keyword evidence="4" id="KW-0812">Transmembrane</keyword>
<dbReference type="InterPro" id="IPR004087">
    <property type="entry name" value="KH_dom"/>
</dbReference>
<evidence type="ECO:0000256" key="3">
    <source>
        <dbReference type="SAM" id="MobiDB-lite"/>
    </source>
</evidence>
<keyword evidence="7" id="KW-1185">Reference proteome</keyword>
<dbReference type="RefSeq" id="XP_067924295.1">
    <property type="nucleotide sequence ID" value="XM_068063734.1"/>
</dbReference>
<feature type="region of interest" description="Disordered" evidence="3">
    <location>
        <begin position="31"/>
        <end position="84"/>
    </location>
</feature>
<dbReference type="Pfam" id="PF00013">
    <property type="entry name" value="KH_1"/>
    <property type="match status" value="2"/>
</dbReference>
<dbReference type="PROSITE" id="PS50084">
    <property type="entry name" value="KH_TYPE_1"/>
    <property type="match status" value="2"/>
</dbReference>
<sequence>MTTSGAAESGTGPRPARPLAVARAALEQLKTCNGSPAGSRLPPGLALKPNHVESADRSARVPPDGTYAGDSAKSGDGGHNDRLGDSVLLRQQGETRLSSNNTTAAPCYVKMLISNQLAGMVIGNTGNEIKHLKQSTGAKIVLSPHGMYFPGTTERLVAAEGTERAVFQVIDWIIDRMHELNEAVASSAVVDNSLQTLRNGRTKSTASLPALSRSLICKICVPRAVIGSLIGKNGGYIQSVRIATEANINISPLFVTADEACAERIVTVESARKQSLRTAVFTLARKINTHPEKATCKHVCYYRKLNFESSHLVAVNNKKDNRNVAVQNSPGAQQQNYLDHQPSSDAASHSSNEEADVFSVTSRFGTTTTPKGSRSSLSRIGGAPDGFAAFEEFSLKLSRVQQKPAPVLPSLVSAAETLKQLSHGGHVQDASTAVDSGSDQGASSPGTTREHLRREFFDGCARPTDQTVDSRAARLTGSLASTLQAVTDRQQCLGAGKKHSDGQRVDDSTTQPDASDDENLYASHESLSTVCTTAPGSMAQLASILQSIQEESNQQQVNYAETGSSKGSKGLDASAPEFFPLRCRTEEVLGGTRKMFVNVIPPSGEDRCTLQVPTNARADSVITRVHNGLQGSGSGHITSAQSPQQTKPVDTQSLTSSAAAGRAVTVASATTAQTRSGLGLLDEGVLVFMKIWTVALVCGVLLAVIGKLLLSW</sequence>
<evidence type="ECO:0000313" key="7">
    <source>
        <dbReference type="Proteomes" id="UP000221165"/>
    </source>
</evidence>
<name>A0A2C6L3Y6_9APIC</name>
<dbReference type="SMART" id="SM00322">
    <property type="entry name" value="KH"/>
    <property type="match status" value="2"/>
</dbReference>